<reference evidence="2 3" key="1">
    <citation type="submission" date="2023-07" db="EMBL/GenBank/DDBJ databases">
        <title>Genomic Encyclopedia of Type Strains, Phase IV (KMG-IV): sequencing the most valuable type-strain genomes for metagenomic binning, comparative biology and taxonomic classification.</title>
        <authorList>
            <person name="Goeker M."/>
        </authorList>
    </citation>
    <scope>NUCLEOTIDE SEQUENCE [LARGE SCALE GENOMIC DNA]</scope>
    <source>
        <strain evidence="2 3">DSM 18695</strain>
    </source>
</reference>
<keyword evidence="1" id="KW-0812">Transmembrane</keyword>
<gene>
    <name evidence="2" type="ORF">QO010_002322</name>
</gene>
<protein>
    <recommendedName>
        <fullName evidence="4">DUF378 domain-containing protein</fullName>
    </recommendedName>
</protein>
<dbReference type="EMBL" id="JAUSVS010000003">
    <property type="protein sequence ID" value="MDQ0464541.1"/>
    <property type="molecule type" value="Genomic_DNA"/>
</dbReference>
<keyword evidence="1" id="KW-0472">Membrane</keyword>
<keyword evidence="3" id="KW-1185">Reference proteome</keyword>
<keyword evidence="1" id="KW-1133">Transmembrane helix</keyword>
<organism evidence="2 3">
    <name type="scientific">Caulobacter ginsengisoli</name>
    <dbReference type="NCBI Taxonomy" id="400775"/>
    <lineage>
        <taxon>Bacteria</taxon>
        <taxon>Pseudomonadati</taxon>
        <taxon>Pseudomonadota</taxon>
        <taxon>Alphaproteobacteria</taxon>
        <taxon>Caulobacterales</taxon>
        <taxon>Caulobacteraceae</taxon>
        <taxon>Caulobacter</taxon>
    </lineage>
</organism>
<accession>A0ABU0IRA0</accession>
<evidence type="ECO:0000313" key="3">
    <source>
        <dbReference type="Proteomes" id="UP001228905"/>
    </source>
</evidence>
<dbReference type="Proteomes" id="UP001228905">
    <property type="component" value="Unassembled WGS sequence"/>
</dbReference>
<comment type="caution">
    <text evidence="2">The sequence shown here is derived from an EMBL/GenBank/DDBJ whole genome shotgun (WGS) entry which is preliminary data.</text>
</comment>
<sequence length="69" mass="7129">MTMIFRVFGALLGVFGALNVLLLILSGQMQNFLAAFRPVATLSDAVLLFGVGAGIWVVGDHKKGGGGGH</sequence>
<evidence type="ECO:0000256" key="1">
    <source>
        <dbReference type="SAM" id="Phobius"/>
    </source>
</evidence>
<dbReference type="RefSeq" id="WP_307349282.1">
    <property type="nucleotide sequence ID" value="NZ_JAUSVS010000003.1"/>
</dbReference>
<evidence type="ECO:0000313" key="2">
    <source>
        <dbReference type="EMBL" id="MDQ0464541.1"/>
    </source>
</evidence>
<feature type="transmembrane region" description="Helical" evidence="1">
    <location>
        <begin position="39"/>
        <end position="59"/>
    </location>
</feature>
<evidence type="ECO:0008006" key="4">
    <source>
        <dbReference type="Google" id="ProtNLM"/>
    </source>
</evidence>
<feature type="transmembrane region" description="Helical" evidence="1">
    <location>
        <begin position="7"/>
        <end position="27"/>
    </location>
</feature>
<proteinExistence type="predicted"/>
<name>A0ABU0IRA0_9CAUL</name>